<organism evidence="2 3">
    <name type="scientific">Dioszegia hungarica</name>
    <dbReference type="NCBI Taxonomy" id="4972"/>
    <lineage>
        <taxon>Eukaryota</taxon>
        <taxon>Fungi</taxon>
        <taxon>Dikarya</taxon>
        <taxon>Basidiomycota</taxon>
        <taxon>Agaricomycotina</taxon>
        <taxon>Tremellomycetes</taxon>
        <taxon>Tremellales</taxon>
        <taxon>Bulleribasidiaceae</taxon>
        <taxon>Dioszegia</taxon>
    </lineage>
</organism>
<evidence type="ECO:0000313" key="3">
    <source>
        <dbReference type="Proteomes" id="UP001164286"/>
    </source>
</evidence>
<dbReference type="EMBL" id="JAKWFO010000004">
    <property type="protein sequence ID" value="KAI9637260.1"/>
    <property type="molecule type" value="Genomic_DNA"/>
</dbReference>
<gene>
    <name evidence="2" type="ORF">MKK02DRAFT_43184</name>
</gene>
<reference evidence="2" key="1">
    <citation type="journal article" date="2022" name="G3 (Bethesda)">
        <title>High quality genome of the basidiomycete yeast Dioszegia hungarica PDD-24b-2 isolated from cloud water.</title>
        <authorList>
            <person name="Jarrige D."/>
            <person name="Haridas S."/>
            <person name="Bleykasten-Grosshans C."/>
            <person name="Joly M."/>
            <person name="Nadalig T."/>
            <person name="Sancelme M."/>
            <person name="Vuilleumier S."/>
            <person name="Grigoriev I.V."/>
            <person name="Amato P."/>
            <person name="Bringel F."/>
        </authorList>
    </citation>
    <scope>NUCLEOTIDE SEQUENCE</scope>
    <source>
        <strain evidence="2">PDD-24b-2</strain>
    </source>
</reference>
<protein>
    <submittedName>
        <fullName evidence="2">Uncharacterized protein</fullName>
    </submittedName>
</protein>
<dbReference type="Proteomes" id="UP001164286">
    <property type="component" value="Unassembled WGS sequence"/>
</dbReference>
<feature type="region of interest" description="Disordered" evidence="1">
    <location>
        <begin position="1"/>
        <end position="22"/>
    </location>
</feature>
<keyword evidence="3" id="KW-1185">Reference proteome</keyword>
<evidence type="ECO:0000313" key="2">
    <source>
        <dbReference type="EMBL" id="KAI9637260.1"/>
    </source>
</evidence>
<dbReference type="AlphaFoldDB" id="A0AA38LVG3"/>
<name>A0AA38LVG3_9TREE</name>
<sequence length="199" mass="21283">MSDHEQDSDGSFQDTQENGPDRQRLFEALSDASRTFRTRTQDPTAYQDALETVSVIMQAAFPNVKADQILFALASPIMSATLSQDSDTPLRFVLNSIMAPTLLAFGTISTSMYGSQASLGLELGSLVFATGAATELTLVAGSDIPVPIVEPAVLASHALILLACSPRAISFCRDRLRAAKSLLDGRPGPEADQHKNKVD</sequence>
<comment type="caution">
    <text evidence="2">The sequence shown here is derived from an EMBL/GenBank/DDBJ whole genome shotgun (WGS) entry which is preliminary data.</text>
</comment>
<feature type="compositionally biased region" description="Polar residues" evidence="1">
    <location>
        <begin position="9"/>
        <end position="18"/>
    </location>
</feature>
<evidence type="ECO:0000256" key="1">
    <source>
        <dbReference type="SAM" id="MobiDB-lite"/>
    </source>
</evidence>
<dbReference type="RefSeq" id="XP_052947037.1">
    <property type="nucleotide sequence ID" value="XM_053092309.1"/>
</dbReference>
<accession>A0AA38LVG3</accession>
<dbReference type="GeneID" id="77731514"/>
<proteinExistence type="predicted"/>